<dbReference type="EMBL" id="JAVHJO010000013">
    <property type="protein sequence ID" value="KAK6530237.1"/>
    <property type="molecule type" value="Genomic_DNA"/>
</dbReference>
<dbReference type="InterPro" id="IPR001810">
    <property type="entry name" value="F-box_dom"/>
</dbReference>
<proteinExistence type="predicted"/>
<gene>
    <name evidence="2" type="ORF">TWF694_003601</name>
</gene>
<keyword evidence="3" id="KW-1185">Reference proteome</keyword>
<feature type="domain" description="F-box" evidence="1">
    <location>
        <begin position="1"/>
        <end position="47"/>
    </location>
</feature>
<dbReference type="PROSITE" id="PS50181">
    <property type="entry name" value="FBOX"/>
    <property type="match status" value="1"/>
</dbReference>
<organism evidence="2 3">
    <name type="scientific">Orbilia ellipsospora</name>
    <dbReference type="NCBI Taxonomy" id="2528407"/>
    <lineage>
        <taxon>Eukaryota</taxon>
        <taxon>Fungi</taxon>
        <taxon>Dikarya</taxon>
        <taxon>Ascomycota</taxon>
        <taxon>Pezizomycotina</taxon>
        <taxon>Orbiliomycetes</taxon>
        <taxon>Orbiliales</taxon>
        <taxon>Orbiliaceae</taxon>
        <taxon>Orbilia</taxon>
    </lineage>
</organism>
<dbReference type="AlphaFoldDB" id="A0AAV9WYK7"/>
<reference evidence="2 3" key="1">
    <citation type="submission" date="2019-10" db="EMBL/GenBank/DDBJ databases">
        <authorList>
            <person name="Palmer J.M."/>
        </authorList>
    </citation>
    <scope>NUCLEOTIDE SEQUENCE [LARGE SCALE GENOMIC DNA]</scope>
    <source>
        <strain evidence="2 3">TWF694</strain>
    </source>
</reference>
<evidence type="ECO:0000313" key="2">
    <source>
        <dbReference type="EMBL" id="KAK6530237.1"/>
    </source>
</evidence>
<evidence type="ECO:0000313" key="3">
    <source>
        <dbReference type="Proteomes" id="UP001365542"/>
    </source>
</evidence>
<dbReference type="Proteomes" id="UP001365542">
    <property type="component" value="Unassembled WGS sequence"/>
</dbReference>
<comment type="caution">
    <text evidence="2">The sequence shown here is derived from an EMBL/GenBank/DDBJ whole genome shotgun (WGS) entry which is preliminary data.</text>
</comment>
<name>A0AAV9WYK7_9PEZI</name>
<dbReference type="InterPro" id="IPR036047">
    <property type="entry name" value="F-box-like_dom_sf"/>
</dbReference>
<dbReference type="SUPFAM" id="SSF81383">
    <property type="entry name" value="F-box domain"/>
    <property type="match status" value="1"/>
</dbReference>
<dbReference type="Gene3D" id="1.20.1280.50">
    <property type="match status" value="1"/>
</dbReference>
<sequence>MATLLALPRELHVEIFGYLSHFDHYRLGQTCKQLEQLLLYDSVRRAARYHSREGDEHQYHKLLYWKTHSLSDAFGCLFCTAKGGVVQRYTFLQGYEGRPFEEACTTGLLQQDSLEIKGGDASNGKFDNKSGEEAEENVIILRQRPEFFRFQTTDISSIKFLDEPCIIPRPHSVPISTEETMKIKFSGLVENVQDTDCVHKAEPENDDKEEYYCTHFIDTELSWDEEIEISKNWTVRRLIEYFMEQSQLRMEKTKLGKNARTENILLLAHKDEVFRMGIWQHVVQDDMRRYVWYRKKNSEFSRWAYDIWRSERLKGRTKVKW</sequence>
<accession>A0AAV9WYK7</accession>
<dbReference type="Pfam" id="PF12937">
    <property type="entry name" value="F-box-like"/>
    <property type="match status" value="1"/>
</dbReference>
<protein>
    <recommendedName>
        <fullName evidence="1">F-box domain-containing protein</fullName>
    </recommendedName>
</protein>
<evidence type="ECO:0000259" key="1">
    <source>
        <dbReference type="PROSITE" id="PS50181"/>
    </source>
</evidence>